<keyword evidence="2" id="KW-0812">Transmembrane</keyword>
<keyword evidence="2" id="KW-1133">Transmembrane helix</keyword>
<dbReference type="EMBL" id="BMEX01000027">
    <property type="protein sequence ID" value="GGA57988.1"/>
    <property type="molecule type" value="Genomic_DNA"/>
</dbReference>
<keyword evidence="4" id="KW-1185">Reference proteome</keyword>
<proteinExistence type="predicted"/>
<feature type="transmembrane region" description="Helical" evidence="2">
    <location>
        <begin position="72"/>
        <end position="95"/>
    </location>
</feature>
<feature type="transmembrane region" description="Helical" evidence="2">
    <location>
        <begin position="20"/>
        <end position="42"/>
    </location>
</feature>
<dbReference type="Gene3D" id="3.40.50.300">
    <property type="entry name" value="P-loop containing nucleotide triphosphate hydrolases"/>
    <property type="match status" value="1"/>
</dbReference>
<evidence type="ECO:0000256" key="2">
    <source>
        <dbReference type="SAM" id="Phobius"/>
    </source>
</evidence>
<dbReference type="InterPro" id="IPR027417">
    <property type="entry name" value="P-loop_NTPase"/>
</dbReference>
<dbReference type="PANTHER" id="PTHR30121:SF6">
    <property type="entry name" value="SLR6007 PROTEIN"/>
    <property type="match status" value="1"/>
</dbReference>
<dbReference type="Proteomes" id="UP000617979">
    <property type="component" value="Unassembled WGS sequence"/>
</dbReference>
<keyword evidence="2" id="KW-0472">Membrane</keyword>
<evidence type="ECO:0000256" key="1">
    <source>
        <dbReference type="SAM" id="MobiDB-lite"/>
    </source>
</evidence>
<sequence length="923" mass="106234">MLDDILKNLFKFDSKGDGEMAQLGRAVIFGGPVAVVVLAFLFPKKAVAVWGILWGKVKGPATTAGEITIHALITLATLIGLAAVGFIFLQVYYYWRAGREVRYYRILPHRSTQIKTEKILKFTKDLHQRHRVWYKRCFRGREWFRWLIYCNQETGEIEFYMGYPQDKENGVKHCFRDHFPSAERLPVAHDQLPLPGNQGTGGYFALNDQGERAGLPLSPLDQQGLVSVLTHLEPGTWLDLRYSSEKGKRKLKKRVKKGLTNLGLTEAQLRSIFQLEVNHPGKSRSDLDPMDRARYKSLFEQHTGREKAFQVALYLWSQPPKDPENILSEAVYEDVRSQVHTTMEHDNFIYAKRLRSLAKKLNPIRQTNPMPWPIFPKMLWTHSEIGNLLHLPQGPTKEQEERDEQHVYDQVQHLVKGQKLPPDDEYQVGLNIGYLNHPINKHRVIRIGQNIIRKMGSIVGDIGSGKSALLLMMMQSLLDEWYEDPKAGGFTGVDPKGVLANTLKTRILKGEKDGKKVDRQRIHVIDLASTEFAFGLNLLHRHPWQTLDQVVDDTLTVLKSAYSGDSILLDKYGRLGLKALLLDHRPHTILALGEFLDKESPLRDRLLKQLEGSEDTTRKALAREIRREKFGGKDTEVLRNRLIRLKDNQIARRMFGQKKNSLKVLDWIDQGHIVMFNCQNLPPDVLKITMNYITHQYWQLAQRRKYKQKNHPLIIDEAHLVQLPILSDMIEVLRDFGLPLYMCTQYYGQYEDPLMLAALGLVGTKIAFKQEDKAHAKIACEKAGNSFEPQDIQRLKAFEAALYVEDSKGEKRPMLIRTDPPYIFGKDGQPTYFGEDKDRIDREKNQAFEWADQELARPLQERDCTPVEKVDREIDEYLESLWEMKEKKTQKGKAVEQFEIPKPEPEDQAESDAPAPFSIPKGE</sequence>
<dbReference type="InterPro" id="IPR051162">
    <property type="entry name" value="T4SS_component"/>
</dbReference>
<evidence type="ECO:0000313" key="4">
    <source>
        <dbReference type="Proteomes" id="UP000617979"/>
    </source>
</evidence>
<feature type="region of interest" description="Disordered" evidence="1">
    <location>
        <begin position="886"/>
        <end position="923"/>
    </location>
</feature>
<dbReference type="PANTHER" id="PTHR30121">
    <property type="entry name" value="UNCHARACTERIZED PROTEIN YJGR-RELATED"/>
    <property type="match status" value="1"/>
</dbReference>
<accession>A0ABQ1H404</accession>
<organism evidence="3 4">
    <name type="scientific">Kroppenstedtia guangzhouensis</name>
    <dbReference type="NCBI Taxonomy" id="1274356"/>
    <lineage>
        <taxon>Bacteria</taxon>
        <taxon>Bacillati</taxon>
        <taxon>Bacillota</taxon>
        <taxon>Bacilli</taxon>
        <taxon>Bacillales</taxon>
        <taxon>Thermoactinomycetaceae</taxon>
        <taxon>Kroppenstedtia</taxon>
    </lineage>
</organism>
<evidence type="ECO:0000313" key="3">
    <source>
        <dbReference type="EMBL" id="GGA57988.1"/>
    </source>
</evidence>
<dbReference type="RefSeq" id="WP_188433680.1">
    <property type="nucleotide sequence ID" value="NZ_BMEX01000027.1"/>
</dbReference>
<name>A0ABQ1H404_9BACL</name>
<comment type="caution">
    <text evidence="3">The sequence shown here is derived from an EMBL/GenBank/DDBJ whole genome shotgun (WGS) entry which is preliminary data.</text>
</comment>
<reference evidence="4" key="1">
    <citation type="journal article" date="2019" name="Int. J. Syst. Evol. Microbiol.">
        <title>The Global Catalogue of Microorganisms (GCM) 10K type strain sequencing project: providing services to taxonomists for standard genome sequencing and annotation.</title>
        <authorList>
            <consortium name="The Broad Institute Genomics Platform"/>
            <consortium name="The Broad Institute Genome Sequencing Center for Infectious Disease"/>
            <person name="Wu L."/>
            <person name="Ma J."/>
        </authorList>
    </citation>
    <scope>NUCLEOTIDE SEQUENCE [LARGE SCALE GENOMIC DNA]</scope>
    <source>
        <strain evidence="4">CGMCC 1.12404</strain>
    </source>
</reference>
<gene>
    <name evidence="3" type="ORF">GCM10007416_34000</name>
</gene>
<feature type="compositionally biased region" description="Basic and acidic residues" evidence="1">
    <location>
        <begin position="886"/>
        <end position="905"/>
    </location>
</feature>
<dbReference type="SUPFAM" id="SSF52540">
    <property type="entry name" value="P-loop containing nucleoside triphosphate hydrolases"/>
    <property type="match status" value="1"/>
</dbReference>
<protein>
    <submittedName>
        <fullName evidence="3">Uncharacterized protein</fullName>
    </submittedName>
</protein>